<reference evidence="2 3" key="1">
    <citation type="journal article" date="2019" name="Nat. Ecol. Evol.">
        <title>Megaphylogeny resolves global patterns of mushroom evolution.</title>
        <authorList>
            <person name="Varga T."/>
            <person name="Krizsan K."/>
            <person name="Foldi C."/>
            <person name="Dima B."/>
            <person name="Sanchez-Garcia M."/>
            <person name="Sanchez-Ramirez S."/>
            <person name="Szollosi G.J."/>
            <person name="Szarkandi J.G."/>
            <person name="Papp V."/>
            <person name="Albert L."/>
            <person name="Andreopoulos W."/>
            <person name="Angelini C."/>
            <person name="Antonin V."/>
            <person name="Barry K.W."/>
            <person name="Bougher N.L."/>
            <person name="Buchanan P."/>
            <person name="Buyck B."/>
            <person name="Bense V."/>
            <person name="Catcheside P."/>
            <person name="Chovatia M."/>
            <person name="Cooper J."/>
            <person name="Damon W."/>
            <person name="Desjardin D."/>
            <person name="Finy P."/>
            <person name="Geml J."/>
            <person name="Haridas S."/>
            <person name="Hughes K."/>
            <person name="Justo A."/>
            <person name="Karasinski D."/>
            <person name="Kautmanova I."/>
            <person name="Kiss B."/>
            <person name="Kocsube S."/>
            <person name="Kotiranta H."/>
            <person name="LaButti K.M."/>
            <person name="Lechner B.E."/>
            <person name="Liimatainen K."/>
            <person name="Lipzen A."/>
            <person name="Lukacs Z."/>
            <person name="Mihaltcheva S."/>
            <person name="Morgado L.N."/>
            <person name="Niskanen T."/>
            <person name="Noordeloos M.E."/>
            <person name="Ohm R.A."/>
            <person name="Ortiz-Santana B."/>
            <person name="Ovrebo C."/>
            <person name="Racz N."/>
            <person name="Riley R."/>
            <person name="Savchenko A."/>
            <person name="Shiryaev A."/>
            <person name="Soop K."/>
            <person name="Spirin V."/>
            <person name="Szebenyi C."/>
            <person name="Tomsovsky M."/>
            <person name="Tulloss R.E."/>
            <person name="Uehling J."/>
            <person name="Grigoriev I.V."/>
            <person name="Vagvolgyi C."/>
            <person name="Papp T."/>
            <person name="Martin F.M."/>
            <person name="Miettinen O."/>
            <person name="Hibbett D.S."/>
            <person name="Nagy L.G."/>
        </authorList>
    </citation>
    <scope>NUCLEOTIDE SEQUENCE [LARGE SCALE GENOMIC DNA]</scope>
    <source>
        <strain evidence="2 3">CBS 166.37</strain>
    </source>
</reference>
<keyword evidence="2" id="KW-0378">Hydrolase</keyword>
<organism evidence="2 3">
    <name type="scientific">Crucibulum laeve</name>
    <dbReference type="NCBI Taxonomy" id="68775"/>
    <lineage>
        <taxon>Eukaryota</taxon>
        <taxon>Fungi</taxon>
        <taxon>Dikarya</taxon>
        <taxon>Basidiomycota</taxon>
        <taxon>Agaricomycotina</taxon>
        <taxon>Agaricomycetes</taxon>
        <taxon>Agaricomycetidae</taxon>
        <taxon>Agaricales</taxon>
        <taxon>Agaricineae</taxon>
        <taxon>Nidulariaceae</taxon>
        <taxon>Crucibulum</taxon>
    </lineage>
</organism>
<dbReference type="EMBL" id="ML213601">
    <property type="protein sequence ID" value="TFK38943.1"/>
    <property type="molecule type" value="Genomic_DNA"/>
</dbReference>
<dbReference type="Gene3D" id="3.40.50.1820">
    <property type="entry name" value="alpha/beta hydrolase"/>
    <property type="match status" value="1"/>
</dbReference>
<dbReference type="GO" id="GO:0055088">
    <property type="term" value="P:lipid homeostasis"/>
    <property type="evidence" value="ECO:0007669"/>
    <property type="project" value="TreeGrafter"/>
</dbReference>
<dbReference type="AlphaFoldDB" id="A0A5C3M2I1"/>
<protein>
    <submittedName>
        <fullName evidence="2">Alpha/Beta hydrolase protein</fullName>
    </submittedName>
</protein>
<keyword evidence="3" id="KW-1185">Reference proteome</keyword>
<feature type="domain" description="AB hydrolase-1" evidence="1">
    <location>
        <begin position="91"/>
        <end position="346"/>
    </location>
</feature>
<sequence>MASTSFFNRLLLAPALTSRNGKLACAAAVPIVILLFKVLSSKPAPVLPPLPKGVQRIYIPAGDKKEQLELLVAEAGPYESEGTEEEAKAPLLFVHGGYGSAFCWTHWITYFSQRGRKVYAISLSGHGRSTRPWFFTLRTKFYFAQDVLSALDYISSQRPAASPLLVGHSAGGGLSQYIVHKYGLELKAESKLSGLVLVSPFPPTGGIPVYLNWLRLDPFLFIRMFLRLGDPSTVLDTPKRVSRAFFGREYTSLHSSTRSEPDTVPDGFMGQMNKEESIVWPSGMMLPFVDTRRVLRHITFGVMQRIYLIAGSDDALMSPNIMKDMNGKYGCGVGFIEGAGHHLMQDKQWKDGAQVLENKLTEWGI</sequence>
<dbReference type="Pfam" id="PF12697">
    <property type="entry name" value="Abhydrolase_6"/>
    <property type="match status" value="1"/>
</dbReference>
<dbReference type="Proteomes" id="UP000308652">
    <property type="component" value="Unassembled WGS sequence"/>
</dbReference>
<evidence type="ECO:0000313" key="3">
    <source>
        <dbReference type="Proteomes" id="UP000308652"/>
    </source>
</evidence>
<dbReference type="PANTHER" id="PTHR42886">
    <property type="entry name" value="RE40534P-RELATED"/>
    <property type="match status" value="1"/>
</dbReference>
<accession>A0A5C3M2I1</accession>
<proteinExistence type="predicted"/>
<dbReference type="PANTHER" id="PTHR42886:SF42">
    <property type="entry name" value="ALPHA_BETA-HYDROLASES SUPERFAMILY PROTEIN"/>
    <property type="match status" value="1"/>
</dbReference>
<dbReference type="STRING" id="68775.A0A5C3M2I1"/>
<name>A0A5C3M2I1_9AGAR</name>
<dbReference type="SUPFAM" id="SSF53474">
    <property type="entry name" value="alpha/beta-Hydrolases"/>
    <property type="match status" value="1"/>
</dbReference>
<dbReference type="GO" id="GO:0052689">
    <property type="term" value="F:carboxylic ester hydrolase activity"/>
    <property type="evidence" value="ECO:0007669"/>
    <property type="project" value="TreeGrafter"/>
</dbReference>
<dbReference type="InterPro" id="IPR029058">
    <property type="entry name" value="AB_hydrolase_fold"/>
</dbReference>
<gene>
    <name evidence="2" type="ORF">BDQ12DRAFT_682762</name>
</gene>
<dbReference type="GO" id="GO:0042171">
    <property type="term" value="F:lysophosphatidic acid acyltransferase activity"/>
    <property type="evidence" value="ECO:0007669"/>
    <property type="project" value="TreeGrafter"/>
</dbReference>
<dbReference type="OrthoDB" id="8119704at2759"/>
<evidence type="ECO:0000313" key="2">
    <source>
        <dbReference type="EMBL" id="TFK38943.1"/>
    </source>
</evidence>
<evidence type="ECO:0000259" key="1">
    <source>
        <dbReference type="Pfam" id="PF12697"/>
    </source>
</evidence>
<dbReference type="GO" id="GO:0006654">
    <property type="term" value="P:phosphatidic acid biosynthetic process"/>
    <property type="evidence" value="ECO:0007669"/>
    <property type="project" value="TreeGrafter"/>
</dbReference>
<dbReference type="InterPro" id="IPR000073">
    <property type="entry name" value="AB_hydrolase_1"/>
</dbReference>